<feature type="non-terminal residue" evidence="3">
    <location>
        <position position="284"/>
    </location>
</feature>
<name>R4WE75_RIPPE</name>
<sequence length="284" mass="31395">MDVQLSSLFLANQYAFHGLIVGLVIISALLVYVFGFKRPVEPPFDKLTNPHEDRKPNGKKRKTKEKKSQSNGHIGGISEAKKEVKQATKKEVEKSPAKDKKTDKKQALKENRDVKPVAPSPDNSKKKGKGKENVEVKNKKNKAADEKPKDFDDGEWEQAPSRKDKKNKKTTLEEILPVKSEKKKDQKKKKDETAEPKGDEPINTPLSETATTEIISAQESTNESPQPKPETVESDVEPVEDPKPKRGRKKRGASGSESGGTIEEKAPPAPEPAKSSPAPVKPKK</sequence>
<protein>
    <submittedName>
        <fullName evidence="3">Unkown protein</fullName>
    </submittedName>
</protein>
<keyword evidence="2" id="KW-0472">Membrane</keyword>
<feature type="transmembrane region" description="Helical" evidence="2">
    <location>
        <begin position="14"/>
        <end position="36"/>
    </location>
</feature>
<feature type="compositionally biased region" description="Basic and acidic residues" evidence="1">
    <location>
        <begin position="130"/>
        <end position="151"/>
    </location>
</feature>
<feature type="compositionally biased region" description="Polar residues" evidence="1">
    <location>
        <begin position="204"/>
        <end position="225"/>
    </location>
</feature>
<proteinExistence type="evidence at transcript level"/>
<evidence type="ECO:0000256" key="2">
    <source>
        <dbReference type="SAM" id="Phobius"/>
    </source>
</evidence>
<dbReference type="EMBL" id="AK418310">
    <property type="protein sequence ID" value="BAN21518.1"/>
    <property type="molecule type" value="mRNA"/>
</dbReference>
<feature type="compositionally biased region" description="Basic and acidic residues" evidence="1">
    <location>
        <begin position="79"/>
        <end position="115"/>
    </location>
</feature>
<feature type="compositionally biased region" description="Basic and acidic residues" evidence="1">
    <location>
        <begin position="43"/>
        <end position="56"/>
    </location>
</feature>
<evidence type="ECO:0000313" key="3">
    <source>
        <dbReference type="EMBL" id="BAN21518.1"/>
    </source>
</evidence>
<evidence type="ECO:0000256" key="1">
    <source>
        <dbReference type="SAM" id="MobiDB-lite"/>
    </source>
</evidence>
<dbReference type="AlphaFoldDB" id="R4WE75"/>
<feature type="compositionally biased region" description="Basic and acidic residues" evidence="1">
    <location>
        <begin position="179"/>
        <end position="200"/>
    </location>
</feature>
<feature type="region of interest" description="Disordered" evidence="1">
    <location>
        <begin position="43"/>
        <end position="284"/>
    </location>
</feature>
<keyword evidence="2" id="KW-0812">Transmembrane</keyword>
<accession>R4WE75</accession>
<reference evidence="3" key="1">
    <citation type="journal article" date="2013" name="PLoS ONE">
        <title>Gene expression in gut symbiotic organ of stinkbug affected by extracellular bacterial symbiont.</title>
        <authorList>
            <person name="Futahashi R."/>
            <person name="Tanaka K."/>
            <person name="Tanahashi M."/>
            <person name="Nikoh N."/>
            <person name="Kikuchi Y."/>
            <person name="Lee B.L."/>
            <person name="Fukatsu T."/>
        </authorList>
    </citation>
    <scope>NUCLEOTIDE SEQUENCE</scope>
    <source>
        <tissue evidence="3">Midgut</tissue>
    </source>
</reference>
<keyword evidence="2" id="KW-1133">Transmembrane helix</keyword>
<organism evidence="3">
    <name type="scientific">Riptortus pedestris</name>
    <name type="common">Bean bug</name>
    <dbReference type="NCBI Taxonomy" id="329032"/>
    <lineage>
        <taxon>Eukaryota</taxon>
        <taxon>Metazoa</taxon>
        <taxon>Ecdysozoa</taxon>
        <taxon>Arthropoda</taxon>
        <taxon>Hexapoda</taxon>
        <taxon>Insecta</taxon>
        <taxon>Pterygota</taxon>
        <taxon>Neoptera</taxon>
        <taxon>Paraneoptera</taxon>
        <taxon>Hemiptera</taxon>
        <taxon>Heteroptera</taxon>
        <taxon>Panheteroptera</taxon>
        <taxon>Pentatomomorpha</taxon>
        <taxon>Coreoidea</taxon>
        <taxon>Alydidae</taxon>
        <taxon>Riptortus</taxon>
    </lineage>
</organism>